<dbReference type="AlphaFoldDB" id="A0A8S3CZB4"/>
<evidence type="ECO:0000256" key="1">
    <source>
        <dbReference type="SAM" id="MobiDB-lite"/>
    </source>
</evidence>
<sequence>ARVEELEEELESERQSRTKTEKQRADLAREIDEMNDRLEEAGGATTTQVEM</sequence>
<evidence type="ECO:0000313" key="3">
    <source>
        <dbReference type="Proteomes" id="UP000681967"/>
    </source>
</evidence>
<accession>A0A8S3CZB4</accession>
<evidence type="ECO:0008006" key="4">
    <source>
        <dbReference type="Google" id="ProtNLM"/>
    </source>
</evidence>
<feature type="non-terminal residue" evidence="2">
    <location>
        <position position="1"/>
    </location>
</feature>
<protein>
    <recommendedName>
        <fullName evidence="4">Myosin heavy chain</fullName>
    </recommendedName>
</protein>
<feature type="non-terminal residue" evidence="2">
    <location>
        <position position="51"/>
    </location>
</feature>
<organism evidence="2 3">
    <name type="scientific">Rotaria magnacalcarata</name>
    <dbReference type="NCBI Taxonomy" id="392030"/>
    <lineage>
        <taxon>Eukaryota</taxon>
        <taxon>Metazoa</taxon>
        <taxon>Spiralia</taxon>
        <taxon>Gnathifera</taxon>
        <taxon>Rotifera</taxon>
        <taxon>Eurotatoria</taxon>
        <taxon>Bdelloidea</taxon>
        <taxon>Philodinida</taxon>
        <taxon>Philodinidae</taxon>
        <taxon>Rotaria</taxon>
    </lineage>
</organism>
<dbReference type="Proteomes" id="UP000681967">
    <property type="component" value="Unassembled WGS sequence"/>
</dbReference>
<feature type="compositionally biased region" description="Acidic residues" evidence="1">
    <location>
        <begin position="1"/>
        <end position="11"/>
    </location>
</feature>
<dbReference type="EMBL" id="CAJOBH010191981">
    <property type="protein sequence ID" value="CAF4966283.1"/>
    <property type="molecule type" value="Genomic_DNA"/>
</dbReference>
<name>A0A8S3CZB4_9BILA</name>
<dbReference type="Gene3D" id="1.20.5.340">
    <property type="match status" value="1"/>
</dbReference>
<reference evidence="2" key="1">
    <citation type="submission" date="2021-02" db="EMBL/GenBank/DDBJ databases">
        <authorList>
            <person name="Nowell W R."/>
        </authorList>
    </citation>
    <scope>NUCLEOTIDE SEQUENCE</scope>
</reference>
<comment type="caution">
    <text evidence="2">The sequence shown here is derived from an EMBL/GenBank/DDBJ whole genome shotgun (WGS) entry which is preliminary data.</text>
</comment>
<feature type="region of interest" description="Disordered" evidence="1">
    <location>
        <begin position="1"/>
        <end position="26"/>
    </location>
</feature>
<evidence type="ECO:0000313" key="2">
    <source>
        <dbReference type="EMBL" id="CAF4966283.1"/>
    </source>
</evidence>
<gene>
    <name evidence="2" type="ORF">BYL167_LOCUS54449</name>
</gene>
<proteinExistence type="predicted"/>
<feature type="compositionally biased region" description="Basic and acidic residues" evidence="1">
    <location>
        <begin position="12"/>
        <end position="26"/>
    </location>
</feature>